<sequence>TWGSGRAMSLLLEDVERRWQTRLDLKAKDHESELRSVLAKCRLFETELTVESQRAIAAAEAVAREASRREQDASAATGLAEQQLEAERRRAEAERRSFEEVLGQEREEKHNFMARMEQEMQRIQEDAITCCRRMQERLDQAHADSARALREASERGKQAQLGAERRAKLAEAHADEAAQANRALSAAIHRPGLSRSRLVQRRASLTRRSVAWRRCTAQGSQISRRRELKSWPEHSLFLRPCDSRIIDIIVVVGGQLE</sequence>
<dbReference type="AlphaFoldDB" id="A0A813ICX5"/>
<name>A0A813ICX5_POLGL</name>
<evidence type="ECO:0000256" key="1">
    <source>
        <dbReference type="SAM" id="MobiDB-lite"/>
    </source>
</evidence>
<comment type="caution">
    <text evidence="2">The sequence shown here is derived from an EMBL/GenBank/DDBJ whole genome shotgun (WGS) entry which is preliminary data.</text>
</comment>
<dbReference type="Proteomes" id="UP000626109">
    <property type="component" value="Unassembled WGS sequence"/>
</dbReference>
<accession>A0A813ICX5</accession>
<feature type="region of interest" description="Disordered" evidence="1">
    <location>
        <begin position="68"/>
        <end position="91"/>
    </location>
</feature>
<evidence type="ECO:0000313" key="3">
    <source>
        <dbReference type="Proteomes" id="UP000626109"/>
    </source>
</evidence>
<reference evidence="2" key="1">
    <citation type="submission" date="2021-02" db="EMBL/GenBank/DDBJ databases">
        <authorList>
            <person name="Dougan E. K."/>
            <person name="Rhodes N."/>
            <person name="Thang M."/>
            <person name="Chan C."/>
        </authorList>
    </citation>
    <scope>NUCLEOTIDE SEQUENCE</scope>
</reference>
<evidence type="ECO:0000313" key="2">
    <source>
        <dbReference type="EMBL" id="CAE8650613.1"/>
    </source>
</evidence>
<dbReference type="EMBL" id="CAJNNW010009035">
    <property type="protein sequence ID" value="CAE8650613.1"/>
    <property type="molecule type" value="Genomic_DNA"/>
</dbReference>
<gene>
    <name evidence="2" type="ORF">PGLA2088_LOCUS8409</name>
</gene>
<proteinExistence type="predicted"/>
<protein>
    <submittedName>
        <fullName evidence="2">Uncharacterized protein</fullName>
    </submittedName>
</protein>
<organism evidence="2 3">
    <name type="scientific">Polarella glacialis</name>
    <name type="common">Dinoflagellate</name>
    <dbReference type="NCBI Taxonomy" id="89957"/>
    <lineage>
        <taxon>Eukaryota</taxon>
        <taxon>Sar</taxon>
        <taxon>Alveolata</taxon>
        <taxon>Dinophyceae</taxon>
        <taxon>Suessiales</taxon>
        <taxon>Suessiaceae</taxon>
        <taxon>Polarella</taxon>
    </lineage>
</organism>
<feature type="non-terminal residue" evidence="2">
    <location>
        <position position="1"/>
    </location>
</feature>